<evidence type="ECO:0000259" key="1">
    <source>
        <dbReference type="Pfam" id="PF01261"/>
    </source>
</evidence>
<dbReference type="PROSITE" id="PS51432">
    <property type="entry name" value="AP_NUCLEASE_F2_4"/>
    <property type="match status" value="1"/>
</dbReference>
<feature type="domain" description="Xylose isomerase-like TIM barrel" evidence="1">
    <location>
        <begin position="33"/>
        <end position="283"/>
    </location>
</feature>
<accession>A0A6C0LPK7</accession>
<dbReference type="SUPFAM" id="SSF51658">
    <property type="entry name" value="Xylose isomerase-like"/>
    <property type="match status" value="1"/>
</dbReference>
<dbReference type="NCBIfam" id="TIGR00587">
    <property type="entry name" value="nfo"/>
    <property type="match status" value="1"/>
</dbReference>
<dbReference type="PANTHER" id="PTHR21445">
    <property type="entry name" value="ENDONUCLEASE IV ENDODEOXYRIBONUCLEASE IV"/>
    <property type="match status" value="1"/>
</dbReference>
<sequence length="297" mass="31376">MSLPPIGYHCGTGVGSNGIGFSSFLHSLHGKLTGFSAAQIFAASPKSFAHCAWTPATCNSVKLAVTELNIRLFIHAPYIINPCSWDDTAGADNSSGQRLVSLVVNLLQSGARIAARGVVIHVGKSLKLGEKEGLRRMRGFFCAVLDAARASGVPCCRLLLETCAGQGTEVARDLRDFGAFVKDIVGIYGAESFGCCVDTCHVFACGYKMTGLAAIIADTIGWSNVGVIHLNDSLTACCAHVDRHANIGMGKIGGEELAKFCKETATAAPGLPFVFETPESDDGTSRVSEMTWFCSLF</sequence>
<dbReference type="InterPro" id="IPR036237">
    <property type="entry name" value="Xyl_isomerase-like_sf"/>
</dbReference>
<dbReference type="GO" id="GO:0008081">
    <property type="term" value="F:phosphoric diester hydrolase activity"/>
    <property type="evidence" value="ECO:0007669"/>
    <property type="project" value="TreeGrafter"/>
</dbReference>
<name>A0A6C0LPK7_9ZZZZ</name>
<reference evidence="2" key="1">
    <citation type="journal article" date="2020" name="Nature">
        <title>Giant virus diversity and host interactions through global metagenomics.</title>
        <authorList>
            <person name="Schulz F."/>
            <person name="Roux S."/>
            <person name="Paez-Espino D."/>
            <person name="Jungbluth S."/>
            <person name="Walsh D.A."/>
            <person name="Denef V.J."/>
            <person name="McMahon K.D."/>
            <person name="Konstantinidis K.T."/>
            <person name="Eloe-Fadrosh E.A."/>
            <person name="Kyrpides N.C."/>
            <person name="Woyke T."/>
        </authorList>
    </citation>
    <scope>NUCLEOTIDE SEQUENCE</scope>
    <source>
        <strain evidence="2">GVMAG-M-3300027963-41</strain>
    </source>
</reference>
<dbReference type="GO" id="GO:0003906">
    <property type="term" value="F:DNA-(apurinic or apyrimidinic site) endonuclease activity"/>
    <property type="evidence" value="ECO:0007669"/>
    <property type="project" value="TreeGrafter"/>
</dbReference>
<dbReference type="PANTHER" id="PTHR21445:SF0">
    <property type="entry name" value="APURINIC-APYRIMIDINIC ENDONUCLEASE"/>
    <property type="match status" value="1"/>
</dbReference>
<dbReference type="InterPro" id="IPR013022">
    <property type="entry name" value="Xyl_isomerase-like_TIM-brl"/>
</dbReference>
<dbReference type="AlphaFoldDB" id="A0A6C0LPK7"/>
<proteinExistence type="predicted"/>
<dbReference type="GO" id="GO:0008270">
    <property type="term" value="F:zinc ion binding"/>
    <property type="evidence" value="ECO:0007669"/>
    <property type="project" value="InterPro"/>
</dbReference>
<dbReference type="SMART" id="SM00518">
    <property type="entry name" value="AP2Ec"/>
    <property type="match status" value="1"/>
</dbReference>
<evidence type="ECO:0000313" key="2">
    <source>
        <dbReference type="EMBL" id="QHU31935.1"/>
    </source>
</evidence>
<protein>
    <recommendedName>
        <fullName evidence="1">Xylose isomerase-like TIM barrel domain-containing protein</fullName>
    </recommendedName>
</protein>
<dbReference type="InterPro" id="IPR001719">
    <property type="entry name" value="AP_endonuc_2"/>
</dbReference>
<dbReference type="Gene3D" id="3.20.20.150">
    <property type="entry name" value="Divalent-metal-dependent TIM barrel enzymes"/>
    <property type="match status" value="1"/>
</dbReference>
<dbReference type="GO" id="GO:0003677">
    <property type="term" value="F:DNA binding"/>
    <property type="evidence" value="ECO:0007669"/>
    <property type="project" value="InterPro"/>
</dbReference>
<dbReference type="GO" id="GO:0006284">
    <property type="term" value="P:base-excision repair"/>
    <property type="evidence" value="ECO:0007669"/>
    <property type="project" value="TreeGrafter"/>
</dbReference>
<dbReference type="Pfam" id="PF01261">
    <property type="entry name" value="AP_endonuc_2"/>
    <property type="match status" value="1"/>
</dbReference>
<organism evidence="2">
    <name type="scientific">viral metagenome</name>
    <dbReference type="NCBI Taxonomy" id="1070528"/>
    <lineage>
        <taxon>unclassified sequences</taxon>
        <taxon>metagenomes</taxon>
        <taxon>organismal metagenomes</taxon>
    </lineage>
</organism>
<dbReference type="EMBL" id="MN740534">
    <property type="protein sequence ID" value="QHU31935.1"/>
    <property type="molecule type" value="Genomic_DNA"/>
</dbReference>